<feature type="domain" description="Serine hydroxymethyltransferase-like" evidence="1">
    <location>
        <begin position="6"/>
        <end position="47"/>
    </location>
</feature>
<dbReference type="Gene3D" id="3.30.110.20">
    <property type="entry name" value="Alba-like domain"/>
    <property type="match status" value="1"/>
</dbReference>
<gene>
    <name evidence="3" type="ORF">HHK36_020394</name>
</gene>
<feature type="domain" description="DNA/RNA-binding protein Alba-like" evidence="2">
    <location>
        <begin position="69"/>
        <end position="95"/>
    </location>
</feature>
<proteinExistence type="predicted"/>
<dbReference type="EMBL" id="JABCRI010000014">
    <property type="protein sequence ID" value="KAF8394187.1"/>
    <property type="molecule type" value="Genomic_DNA"/>
</dbReference>
<dbReference type="InterPro" id="IPR002775">
    <property type="entry name" value="DNA/RNA-bd_Alba-like"/>
</dbReference>
<evidence type="ECO:0000313" key="3">
    <source>
        <dbReference type="EMBL" id="KAF8394187.1"/>
    </source>
</evidence>
<evidence type="ECO:0000259" key="1">
    <source>
        <dbReference type="Pfam" id="PF00464"/>
    </source>
</evidence>
<dbReference type="Gene3D" id="3.90.1150.10">
    <property type="entry name" value="Aspartate Aminotransferase, domain 1"/>
    <property type="match status" value="1"/>
</dbReference>
<reference evidence="3 4" key="1">
    <citation type="submission" date="2020-04" db="EMBL/GenBank/DDBJ databases">
        <title>Plant Genome Project.</title>
        <authorList>
            <person name="Zhang R.-G."/>
        </authorList>
    </citation>
    <scope>NUCLEOTIDE SEQUENCE [LARGE SCALE GENOMIC DNA]</scope>
    <source>
        <strain evidence="3">YNK0</strain>
        <tissue evidence="3">Leaf</tissue>
    </source>
</reference>
<organism evidence="3 4">
    <name type="scientific">Tetracentron sinense</name>
    <name type="common">Spur-leaf</name>
    <dbReference type="NCBI Taxonomy" id="13715"/>
    <lineage>
        <taxon>Eukaryota</taxon>
        <taxon>Viridiplantae</taxon>
        <taxon>Streptophyta</taxon>
        <taxon>Embryophyta</taxon>
        <taxon>Tracheophyta</taxon>
        <taxon>Spermatophyta</taxon>
        <taxon>Magnoliopsida</taxon>
        <taxon>Trochodendrales</taxon>
        <taxon>Trochodendraceae</taxon>
        <taxon>Tetracentron</taxon>
    </lineage>
</organism>
<protein>
    <submittedName>
        <fullName evidence="3">Uncharacterized protein</fullName>
    </submittedName>
</protein>
<dbReference type="AlphaFoldDB" id="A0A835DAZ3"/>
<dbReference type="InterPro" id="IPR039429">
    <property type="entry name" value="SHMT-like_dom"/>
</dbReference>
<dbReference type="Pfam" id="PF01918">
    <property type="entry name" value="Alba"/>
    <property type="match status" value="1"/>
</dbReference>
<dbReference type="SUPFAM" id="SSF53383">
    <property type="entry name" value="PLP-dependent transferases"/>
    <property type="match status" value="1"/>
</dbReference>
<dbReference type="OrthoDB" id="10265628at2759"/>
<dbReference type="Pfam" id="PF00464">
    <property type="entry name" value="SHMT"/>
    <property type="match status" value="1"/>
</dbReference>
<dbReference type="InterPro" id="IPR015422">
    <property type="entry name" value="PyrdxlP-dep_Trfase_small"/>
</dbReference>
<keyword evidence="4" id="KW-1185">Reference proteome</keyword>
<sequence>MMETEEMLDQGIDGSRVEKVLESVHITANKNTIPGDVSAMFPSGIQMVRASSLVVLYPSGWVDFYRNLEKRVSEIVLKAMGQAISKTVAIAEIIKFGDDSPCLNDLNHLVNERAKQEFSRSHMSRDEVVVEEGDVVGAEADMGTIKKMVGIGTGVEAVDEEETGATMVLDMKEAEVEVDEVMVEEVMVVAVDGWVAVGGVAATRSWSDMLVRNKSLKVIFLQRVAAIIARCALCTKPVVAGRRFHVRRFGVRIHDRRFGLVCRCHRLGGLGLGLDFGIFEIELPLKNSFREIFSVSWKGRISGDQRSGYQALQEDDSVAGKSDSG</sequence>
<dbReference type="GO" id="GO:0003676">
    <property type="term" value="F:nucleic acid binding"/>
    <property type="evidence" value="ECO:0007669"/>
    <property type="project" value="InterPro"/>
</dbReference>
<accession>A0A835DAZ3</accession>
<dbReference type="SUPFAM" id="SSF82704">
    <property type="entry name" value="AlbA-like"/>
    <property type="match status" value="1"/>
</dbReference>
<evidence type="ECO:0000313" key="4">
    <source>
        <dbReference type="Proteomes" id="UP000655225"/>
    </source>
</evidence>
<comment type="caution">
    <text evidence="3">The sequence shown here is derived from an EMBL/GenBank/DDBJ whole genome shotgun (WGS) entry which is preliminary data.</text>
</comment>
<dbReference type="InterPro" id="IPR036882">
    <property type="entry name" value="Alba-like_dom_sf"/>
</dbReference>
<evidence type="ECO:0000259" key="2">
    <source>
        <dbReference type="Pfam" id="PF01918"/>
    </source>
</evidence>
<dbReference type="Proteomes" id="UP000655225">
    <property type="component" value="Unassembled WGS sequence"/>
</dbReference>
<dbReference type="InterPro" id="IPR015424">
    <property type="entry name" value="PyrdxlP-dep_Trfase"/>
</dbReference>
<name>A0A835DAZ3_TETSI</name>